<dbReference type="PANTHER" id="PTHR38103:SF1">
    <property type="entry name" value="RECOMBINATION-ASSOCIATED PROTEIN RDGC"/>
    <property type="match status" value="1"/>
</dbReference>
<dbReference type="Pfam" id="PF04381">
    <property type="entry name" value="RdgC"/>
    <property type="match status" value="1"/>
</dbReference>
<evidence type="ECO:0000256" key="3">
    <source>
        <dbReference type="ARBA" id="ARBA00022296"/>
    </source>
</evidence>
<comment type="subcellular location">
    <subcellularLocation>
        <location evidence="1">Cytoplasm</location>
        <location evidence="1">Nucleoid</location>
    </subcellularLocation>
</comment>
<reference evidence="6 7" key="1">
    <citation type="submission" date="2019-07" db="EMBL/GenBank/DDBJ databases">
        <title>Diversity of Bacteria from Kongsfjorden, Arctic.</title>
        <authorList>
            <person name="Yu Y."/>
        </authorList>
    </citation>
    <scope>NUCLEOTIDE SEQUENCE [LARGE SCALE GENOMIC DNA]</scope>
    <source>
        <strain evidence="6 7">SM1922</strain>
    </source>
</reference>
<keyword evidence="5" id="KW-0233">DNA recombination</keyword>
<evidence type="ECO:0000256" key="2">
    <source>
        <dbReference type="ARBA" id="ARBA00008657"/>
    </source>
</evidence>
<comment type="similarity">
    <text evidence="2">Belongs to the RdgC family.</text>
</comment>
<dbReference type="EMBL" id="VNFE01000010">
    <property type="protein sequence ID" value="TVU87336.1"/>
    <property type="molecule type" value="Genomic_DNA"/>
</dbReference>
<dbReference type="PANTHER" id="PTHR38103">
    <property type="entry name" value="RECOMBINATION-ASSOCIATED PROTEIN RDGC"/>
    <property type="match status" value="1"/>
</dbReference>
<gene>
    <name evidence="6" type="primary">rdgC</name>
    <name evidence="6" type="ORF">FQP89_22420</name>
</gene>
<organism evidence="6 7">
    <name type="scientific">Vreelandella titanicae</name>
    <dbReference type="NCBI Taxonomy" id="664683"/>
    <lineage>
        <taxon>Bacteria</taxon>
        <taxon>Pseudomonadati</taxon>
        <taxon>Pseudomonadota</taxon>
        <taxon>Gammaproteobacteria</taxon>
        <taxon>Oceanospirillales</taxon>
        <taxon>Halomonadaceae</taxon>
        <taxon>Vreelandella</taxon>
    </lineage>
</organism>
<dbReference type="GO" id="GO:0006310">
    <property type="term" value="P:DNA recombination"/>
    <property type="evidence" value="ECO:0007669"/>
    <property type="project" value="UniProtKB-KW"/>
</dbReference>
<sequence length="329" mass="36413">MTARPLPNRNIQKGFIMFDNALLYRAHSPVPGPDEMTDLIQEHLFRSCAPIEAKRVGWSTVCGDVLAYSMQSQYLILRFRRQERLLPASAVKELVEERAAEMEKASGSPLRRAEKKLLKEQIYEELLPNALKRTAHFLVAIDIKRSWILVDTASRKKAEEALDLLRMTLGSLKVTPLATRHRATGLMTRWLSTPSERADGWALGESCQLESPSGNEGVIKAAEVDLDSEEILQHLEGGRICSALAITRTGQLALQLQDDLALKKIQYDDALLEQGEPGDDEASKFDVDAHIHIPALVAVAEELITLLGGEEIPVLEDAPEKPAQAPEAA</sequence>
<dbReference type="GO" id="GO:0000018">
    <property type="term" value="P:regulation of DNA recombination"/>
    <property type="evidence" value="ECO:0007669"/>
    <property type="project" value="TreeGrafter"/>
</dbReference>
<dbReference type="Proteomes" id="UP000317288">
    <property type="component" value="Unassembled WGS sequence"/>
</dbReference>
<evidence type="ECO:0000313" key="6">
    <source>
        <dbReference type="EMBL" id="TVU87336.1"/>
    </source>
</evidence>
<comment type="caution">
    <text evidence="6">The sequence shown here is derived from an EMBL/GenBank/DDBJ whole genome shotgun (WGS) entry which is preliminary data.</text>
</comment>
<evidence type="ECO:0000256" key="4">
    <source>
        <dbReference type="ARBA" id="ARBA00022490"/>
    </source>
</evidence>
<keyword evidence="4" id="KW-0963">Cytoplasm</keyword>
<dbReference type="GO" id="GO:0003690">
    <property type="term" value="F:double-stranded DNA binding"/>
    <property type="evidence" value="ECO:0007669"/>
    <property type="project" value="TreeGrafter"/>
</dbReference>
<dbReference type="InterPro" id="IPR007476">
    <property type="entry name" value="RdgC"/>
</dbReference>
<dbReference type="AlphaFoldDB" id="A0A558J143"/>
<evidence type="ECO:0000256" key="1">
    <source>
        <dbReference type="ARBA" id="ARBA00004453"/>
    </source>
</evidence>
<protein>
    <recommendedName>
        <fullName evidence="3">Recombination-associated protein RdgC</fullName>
    </recommendedName>
</protein>
<name>A0A558J143_9GAMM</name>
<accession>A0A558J143</accession>
<proteinExistence type="inferred from homology"/>
<dbReference type="GO" id="GO:0043590">
    <property type="term" value="C:bacterial nucleoid"/>
    <property type="evidence" value="ECO:0007669"/>
    <property type="project" value="TreeGrafter"/>
</dbReference>
<evidence type="ECO:0000313" key="7">
    <source>
        <dbReference type="Proteomes" id="UP000317288"/>
    </source>
</evidence>
<dbReference type="RefSeq" id="WP_144815729.1">
    <property type="nucleotide sequence ID" value="NZ_VNFE01000010.1"/>
</dbReference>
<evidence type="ECO:0000256" key="5">
    <source>
        <dbReference type="ARBA" id="ARBA00023172"/>
    </source>
</evidence>
<dbReference type="NCBIfam" id="NF001464">
    <property type="entry name" value="PRK00321.1-5"/>
    <property type="match status" value="1"/>
</dbReference>